<dbReference type="InterPro" id="IPR047122">
    <property type="entry name" value="Trans-enoyl_RdTase-like"/>
</dbReference>
<feature type="region of interest" description="Disordered" evidence="4">
    <location>
        <begin position="160"/>
        <end position="180"/>
    </location>
</feature>
<comment type="caution">
    <text evidence="6">The sequence shown here is derived from an EMBL/GenBank/DDBJ whole genome shotgun (WGS) entry which is preliminary data.</text>
</comment>
<evidence type="ECO:0000256" key="2">
    <source>
        <dbReference type="ARBA" id="ARBA00022857"/>
    </source>
</evidence>
<dbReference type="CDD" id="cd08249">
    <property type="entry name" value="enoyl_reductase_like"/>
    <property type="match status" value="1"/>
</dbReference>
<comment type="similarity">
    <text evidence="1">Belongs to the zinc-containing alcohol dehydrogenase family.</text>
</comment>
<evidence type="ECO:0000313" key="7">
    <source>
        <dbReference type="Proteomes" id="UP001301769"/>
    </source>
</evidence>
<dbReference type="InterPro" id="IPR020843">
    <property type="entry name" value="ER"/>
</dbReference>
<sequence length="397" mass="41932">METLPCTQTAVTQSDTGSPRLTHGVPLPDLLPGTVIVKTVAVALNPSDNKMGAAFPTPGAIVGMDFSGTIAAVHPSLSTADDARLTIGNRVCGMVHGSNPGDPTNGAFAQYVRTKPELLLTLPKTMSMQEAATLGVGLMTNVMALWDPLALGLPLPPDIDYDNKSQTDGSTHSQQPDPAATEIVPQKTEPLPVLVYGGSTATGILAIQLIRLLCPGMEPIVTCSPRNKELVCSRGVRSDAVFDYMDPGVVEAIRARTGNGRLRYAYDCVGDATTSMAHCYAALGRVGGRYVHLDTIVPEGGGDKRRRAVKTKLVLAYQATGEDVPLPGEWGTKADPEKFALAVKCMSMFQRLLDRGMLKAHPVQEVGRAGSGLEPVLEGLRVLKSGVVSGKKLVVTL</sequence>
<dbReference type="Gene3D" id="3.90.180.10">
    <property type="entry name" value="Medium-chain alcohol dehydrogenases, catalytic domain"/>
    <property type="match status" value="1"/>
</dbReference>
<dbReference type="GO" id="GO:0016651">
    <property type="term" value="F:oxidoreductase activity, acting on NAD(P)H"/>
    <property type="evidence" value="ECO:0007669"/>
    <property type="project" value="InterPro"/>
</dbReference>
<feature type="compositionally biased region" description="Polar residues" evidence="4">
    <location>
        <begin position="164"/>
        <end position="176"/>
    </location>
</feature>
<dbReference type="InterPro" id="IPR013154">
    <property type="entry name" value="ADH-like_N"/>
</dbReference>
<keyword evidence="3" id="KW-0560">Oxidoreductase</keyword>
<evidence type="ECO:0000259" key="5">
    <source>
        <dbReference type="SMART" id="SM00829"/>
    </source>
</evidence>
<dbReference type="EMBL" id="MU858367">
    <property type="protein sequence ID" value="KAK4206678.1"/>
    <property type="molecule type" value="Genomic_DNA"/>
</dbReference>
<evidence type="ECO:0000256" key="1">
    <source>
        <dbReference type="ARBA" id="ARBA00008072"/>
    </source>
</evidence>
<feature type="domain" description="Enoyl reductase (ER)" evidence="5">
    <location>
        <begin position="14"/>
        <end position="394"/>
    </location>
</feature>
<keyword evidence="2" id="KW-0521">NADP</keyword>
<protein>
    <submittedName>
        <fullName evidence="6">Enoyl reductase LovC</fullName>
    </submittedName>
</protein>
<dbReference type="PANTHER" id="PTHR45348">
    <property type="entry name" value="HYPOTHETICAL OXIDOREDUCTASE (EUROFUNG)"/>
    <property type="match status" value="1"/>
</dbReference>
<gene>
    <name evidence="6" type="ORF">QBC37DRAFT_393306</name>
</gene>
<name>A0AAN7B0R6_9PEZI</name>
<dbReference type="InterPro" id="IPR011032">
    <property type="entry name" value="GroES-like_sf"/>
</dbReference>
<feature type="region of interest" description="Disordered" evidence="4">
    <location>
        <begin position="1"/>
        <end position="25"/>
    </location>
</feature>
<organism evidence="6 7">
    <name type="scientific">Rhypophila decipiens</name>
    <dbReference type="NCBI Taxonomy" id="261697"/>
    <lineage>
        <taxon>Eukaryota</taxon>
        <taxon>Fungi</taxon>
        <taxon>Dikarya</taxon>
        <taxon>Ascomycota</taxon>
        <taxon>Pezizomycotina</taxon>
        <taxon>Sordariomycetes</taxon>
        <taxon>Sordariomycetidae</taxon>
        <taxon>Sordariales</taxon>
        <taxon>Naviculisporaceae</taxon>
        <taxon>Rhypophila</taxon>
    </lineage>
</organism>
<dbReference type="SUPFAM" id="SSF50129">
    <property type="entry name" value="GroES-like"/>
    <property type="match status" value="1"/>
</dbReference>
<reference evidence="6" key="2">
    <citation type="submission" date="2023-05" db="EMBL/GenBank/DDBJ databases">
        <authorList>
            <consortium name="Lawrence Berkeley National Laboratory"/>
            <person name="Steindorff A."/>
            <person name="Hensen N."/>
            <person name="Bonometti L."/>
            <person name="Westerberg I."/>
            <person name="Brannstrom I.O."/>
            <person name="Guillou S."/>
            <person name="Cros-Aarteil S."/>
            <person name="Calhoun S."/>
            <person name="Haridas S."/>
            <person name="Kuo A."/>
            <person name="Mondo S."/>
            <person name="Pangilinan J."/>
            <person name="Riley R."/>
            <person name="Labutti K."/>
            <person name="Andreopoulos B."/>
            <person name="Lipzen A."/>
            <person name="Chen C."/>
            <person name="Yanf M."/>
            <person name="Daum C."/>
            <person name="Ng V."/>
            <person name="Clum A."/>
            <person name="Ohm R."/>
            <person name="Martin F."/>
            <person name="Silar P."/>
            <person name="Natvig D."/>
            <person name="Lalanne C."/>
            <person name="Gautier V."/>
            <person name="Ament-Velasquez S.L."/>
            <person name="Kruys A."/>
            <person name="Hutchinson M.I."/>
            <person name="Powell A.J."/>
            <person name="Barry K."/>
            <person name="Miller A.N."/>
            <person name="Grigoriev I.V."/>
            <person name="Debuchy R."/>
            <person name="Gladieux P."/>
            <person name="Thoren M.H."/>
            <person name="Johannesson H."/>
        </authorList>
    </citation>
    <scope>NUCLEOTIDE SEQUENCE</scope>
    <source>
        <strain evidence="6">PSN293</strain>
    </source>
</reference>
<dbReference type="PANTHER" id="PTHR45348:SF6">
    <property type="entry name" value="TRANS-ENOYL REDUCTASE APDC"/>
    <property type="match status" value="1"/>
</dbReference>
<dbReference type="InterPro" id="IPR036291">
    <property type="entry name" value="NAD(P)-bd_dom_sf"/>
</dbReference>
<dbReference type="AlphaFoldDB" id="A0AAN7B0R6"/>
<proteinExistence type="inferred from homology"/>
<reference evidence="6" key="1">
    <citation type="journal article" date="2023" name="Mol. Phylogenet. Evol.">
        <title>Genome-scale phylogeny and comparative genomics of the fungal order Sordariales.</title>
        <authorList>
            <person name="Hensen N."/>
            <person name="Bonometti L."/>
            <person name="Westerberg I."/>
            <person name="Brannstrom I.O."/>
            <person name="Guillou S."/>
            <person name="Cros-Aarteil S."/>
            <person name="Calhoun S."/>
            <person name="Haridas S."/>
            <person name="Kuo A."/>
            <person name="Mondo S."/>
            <person name="Pangilinan J."/>
            <person name="Riley R."/>
            <person name="LaButti K."/>
            <person name="Andreopoulos B."/>
            <person name="Lipzen A."/>
            <person name="Chen C."/>
            <person name="Yan M."/>
            <person name="Daum C."/>
            <person name="Ng V."/>
            <person name="Clum A."/>
            <person name="Steindorff A."/>
            <person name="Ohm R.A."/>
            <person name="Martin F."/>
            <person name="Silar P."/>
            <person name="Natvig D.O."/>
            <person name="Lalanne C."/>
            <person name="Gautier V."/>
            <person name="Ament-Velasquez S.L."/>
            <person name="Kruys A."/>
            <person name="Hutchinson M.I."/>
            <person name="Powell A.J."/>
            <person name="Barry K."/>
            <person name="Miller A.N."/>
            <person name="Grigoriev I.V."/>
            <person name="Debuchy R."/>
            <person name="Gladieux P."/>
            <person name="Hiltunen Thoren M."/>
            <person name="Johannesson H."/>
        </authorList>
    </citation>
    <scope>NUCLEOTIDE SEQUENCE</scope>
    <source>
        <strain evidence="6">PSN293</strain>
    </source>
</reference>
<dbReference type="SUPFAM" id="SSF51735">
    <property type="entry name" value="NAD(P)-binding Rossmann-fold domains"/>
    <property type="match status" value="1"/>
</dbReference>
<dbReference type="SMART" id="SM00829">
    <property type="entry name" value="PKS_ER"/>
    <property type="match status" value="1"/>
</dbReference>
<dbReference type="Gene3D" id="3.40.50.720">
    <property type="entry name" value="NAD(P)-binding Rossmann-like Domain"/>
    <property type="match status" value="1"/>
</dbReference>
<dbReference type="Pfam" id="PF08240">
    <property type="entry name" value="ADH_N"/>
    <property type="match status" value="1"/>
</dbReference>
<evidence type="ECO:0000256" key="4">
    <source>
        <dbReference type="SAM" id="MobiDB-lite"/>
    </source>
</evidence>
<feature type="compositionally biased region" description="Polar residues" evidence="4">
    <location>
        <begin position="1"/>
        <end position="19"/>
    </location>
</feature>
<accession>A0AAN7B0R6</accession>
<evidence type="ECO:0000313" key="6">
    <source>
        <dbReference type="EMBL" id="KAK4206678.1"/>
    </source>
</evidence>
<dbReference type="Proteomes" id="UP001301769">
    <property type="component" value="Unassembled WGS sequence"/>
</dbReference>
<evidence type="ECO:0000256" key="3">
    <source>
        <dbReference type="ARBA" id="ARBA00023002"/>
    </source>
</evidence>
<keyword evidence="7" id="KW-1185">Reference proteome</keyword>